<dbReference type="PANTHER" id="PTHR28026:SF9">
    <property type="entry name" value="2-HYDROXY-PALMITIC ACID DIOXYGENASE MPO1"/>
    <property type="match status" value="1"/>
</dbReference>
<feature type="transmembrane region" description="Helical" evidence="1">
    <location>
        <begin position="27"/>
        <end position="47"/>
    </location>
</feature>
<dbReference type="Proteomes" id="UP000321248">
    <property type="component" value="Unassembled WGS sequence"/>
</dbReference>
<keyword evidence="1" id="KW-0472">Membrane</keyword>
<dbReference type="GO" id="GO:0046521">
    <property type="term" value="P:sphingoid catabolic process"/>
    <property type="evidence" value="ECO:0007669"/>
    <property type="project" value="TreeGrafter"/>
</dbReference>
<feature type="transmembrane region" description="Helical" evidence="1">
    <location>
        <begin position="53"/>
        <end position="71"/>
    </location>
</feature>
<feature type="transmembrane region" description="Helical" evidence="1">
    <location>
        <begin position="103"/>
        <end position="122"/>
    </location>
</feature>
<organism evidence="2 3">
    <name type="scientific">Alkalisalibacterium limincola</name>
    <dbReference type="NCBI Taxonomy" id="2699169"/>
    <lineage>
        <taxon>Bacteria</taxon>
        <taxon>Pseudomonadati</taxon>
        <taxon>Pseudomonadota</taxon>
        <taxon>Gammaproteobacteria</taxon>
        <taxon>Lysobacterales</taxon>
        <taxon>Lysobacteraceae</taxon>
        <taxon>Alkalisalibacterium</taxon>
    </lineage>
</organism>
<evidence type="ECO:0000313" key="3">
    <source>
        <dbReference type="Proteomes" id="UP000321248"/>
    </source>
</evidence>
<evidence type="ECO:0000256" key="1">
    <source>
        <dbReference type="SAM" id="Phobius"/>
    </source>
</evidence>
<reference evidence="2 3" key="1">
    <citation type="submission" date="2019-08" db="EMBL/GenBank/DDBJ databases">
        <authorList>
            <person name="Karlyshev A.V."/>
        </authorList>
    </citation>
    <scope>NUCLEOTIDE SEQUENCE [LARGE SCALE GENOMIC DNA]</scope>
    <source>
        <strain evidence="2 3">Alg18-2.2</strain>
    </source>
</reference>
<dbReference type="GO" id="GO:0016020">
    <property type="term" value="C:membrane"/>
    <property type="evidence" value="ECO:0007669"/>
    <property type="project" value="GOC"/>
</dbReference>
<dbReference type="RefSeq" id="WP_147890874.1">
    <property type="nucleotide sequence ID" value="NZ_VRTS01000002.1"/>
</dbReference>
<keyword evidence="1" id="KW-1133">Transmembrane helix</keyword>
<sequence length="158" mass="18262">MDTTHPRPIDRWLGSYSGDHRDPVNQVIHLVCVPLIVWSVLAVLWTIPVPSMLGRPGFWAGMAMFLSLLYYWRLSRPLGLGMLVAYIVLGLLTHALFELLGMWLLWMALGVFVVAWIGQFIGHMFEGRRPSFLTDLQYLLIGPLWTLSKLFRVLRIRW</sequence>
<accession>A0A5C8KY37</accession>
<dbReference type="EMBL" id="VRTS01000002">
    <property type="protein sequence ID" value="TXK64954.1"/>
    <property type="molecule type" value="Genomic_DNA"/>
</dbReference>
<dbReference type="OrthoDB" id="5515308at2"/>
<keyword evidence="1" id="KW-0812">Transmembrane</keyword>
<keyword evidence="3" id="KW-1185">Reference proteome</keyword>
<dbReference type="InterPro" id="IPR009305">
    <property type="entry name" value="Mpo1-like"/>
</dbReference>
<dbReference type="AlphaFoldDB" id="A0A5C8KY37"/>
<dbReference type="Pfam" id="PF06127">
    <property type="entry name" value="Mpo1-like"/>
    <property type="match status" value="1"/>
</dbReference>
<name>A0A5C8KY37_9GAMM</name>
<protein>
    <submittedName>
        <fullName evidence="2">DUF962 domain-containing protein</fullName>
    </submittedName>
</protein>
<gene>
    <name evidence="2" type="ORF">FU658_03805</name>
</gene>
<evidence type="ECO:0000313" key="2">
    <source>
        <dbReference type="EMBL" id="TXK64954.1"/>
    </source>
</evidence>
<comment type="caution">
    <text evidence="2">The sequence shown here is derived from an EMBL/GenBank/DDBJ whole genome shotgun (WGS) entry which is preliminary data.</text>
</comment>
<proteinExistence type="predicted"/>
<dbReference type="PANTHER" id="PTHR28026">
    <property type="entry name" value="DUF962 DOMAIN PROTEIN (AFU_ORTHOLOGUE AFUA_8G05310)"/>
    <property type="match status" value="1"/>
</dbReference>
<feature type="transmembrane region" description="Helical" evidence="1">
    <location>
        <begin position="78"/>
        <end position="97"/>
    </location>
</feature>